<feature type="transmembrane region" description="Helical" evidence="18">
    <location>
        <begin position="378"/>
        <end position="395"/>
    </location>
</feature>
<evidence type="ECO:0000256" key="11">
    <source>
        <dbReference type="ARBA" id="ARBA00023002"/>
    </source>
</evidence>
<keyword evidence="14 18" id="KW-1015">Disulfide bond</keyword>
<feature type="transmembrane region" description="Helical" evidence="18">
    <location>
        <begin position="222"/>
        <end position="246"/>
    </location>
</feature>
<keyword evidence="6 18" id="KW-0812">Transmembrane</keyword>
<sequence length="588" mass="64430" precursor="true">MRIVAFLLCLLFMLPAQAANNTVLNSLLAPKQQTFLPVNEAFQFDFDQQGTVLFTGWDIAPGYYIYKHKLEIIAKNAKIKVPELDPGVEIEDEFFGKTEVYFDELVVVSRLSEIGEDAVVKIRYQGCAEAGLCYPPEVITIPLSMLNKASDKPSKITETTASAGNNSNDFVNKLAEQDFLTNLAVFFGVGVLLAFTPCVFPMFPILSSLIAGQSKLSTKKAFALSFVYVQGMAVTYAALGLVVAAVGGQIQGYLQSPAVLISFSLLFVLLAFAMFSWYEIKLPEKFMTRLTNVSNQQKGGNYTGVFFMGVLSGLIASPCTTAPLSAALLYVAQSGDYLVGGLTLYVLSLGMGLPLLLLGTSGGKLLPKAGAWMEQVKMLFGFVMLVVPLVLLERILEWNTILLLGSVWLVITALFLHHWQSQEQASKLKTTLWAAAVLFMIGGVLTAKHVLMPPAKVTAVATASDGKFKLLPDLAALREEVAQANQQGKIAMVDLYADWCVACKEFEKYTFSDDKVKQAFEDFSLLKLDLTVTNEVSKEIYQTFDVVGLPAILFFDAQGNELSNLRITGFQSAEEFTAHLEKVRQTVQ</sequence>
<dbReference type="PANTHER" id="PTHR32234">
    <property type="entry name" value="THIOL:DISULFIDE INTERCHANGE PROTEIN DSBD"/>
    <property type="match status" value="1"/>
</dbReference>
<feature type="transmembrane region" description="Helical" evidence="18">
    <location>
        <begin position="258"/>
        <end position="278"/>
    </location>
</feature>
<dbReference type="AlphaFoldDB" id="A0A0S2JXB8"/>
<dbReference type="GO" id="GO:0005886">
    <property type="term" value="C:plasma membrane"/>
    <property type="evidence" value="ECO:0007669"/>
    <property type="project" value="UniProtKB-SubCell"/>
</dbReference>
<dbReference type="STRING" id="161398.PP2015_235"/>
<dbReference type="InterPro" id="IPR036249">
    <property type="entry name" value="Thioredoxin-like_sf"/>
</dbReference>
<accession>A0A0S2JXB8</accession>
<evidence type="ECO:0000256" key="5">
    <source>
        <dbReference type="ARBA" id="ARBA00022519"/>
    </source>
</evidence>
<gene>
    <name evidence="18" type="primary">dsbD</name>
    <name evidence="20" type="ORF">PP2015_235</name>
</gene>
<evidence type="ECO:0000313" key="20">
    <source>
        <dbReference type="EMBL" id="ALO40762.1"/>
    </source>
</evidence>
<feature type="domain" description="Thioredoxin" evidence="19">
    <location>
        <begin position="449"/>
        <end position="585"/>
    </location>
</feature>
<dbReference type="Proteomes" id="UP000061457">
    <property type="component" value="Chromosome I"/>
</dbReference>
<dbReference type="Pfam" id="PF02683">
    <property type="entry name" value="DsbD_TM"/>
    <property type="match status" value="1"/>
</dbReference>
<evidence type="ECO:0000256" key="12">
    <source>
        <dbReference type="ARBA" id="ARBA00023027"/>
    </source>
</evidence>
<evidence type="ECO:0000313" key="21">
    <source>
        <dbReference type="Proteomes" id="UP000061457"/>
    </source>
</evidence>
<dbReference type="InterPro" id="IPR003834">
    <property type="entry name" value="Cyt_c_assmbl_TM_dom"/>
</dbReference>
<evidence type="ECO:0000256" key="1">
    <source>
        <dbReference type="ARBA" id="ARBA00004429"/>
    </source>
</evidence>
<dbReference type="Gene3D" id="2.60.40.1250">
    <property type="entry name" value="Thiol:disulfide interchange protein DsbD, N-terminal domain"/>
    <property type="match status" value="1"/>
</dbReference>
<keyword evidence="12 18" id="KW-0520">NAD</keyword>
<dbReference type="SUPFAM" id="SSF52833">
    <property type="entry name" value="Thioredoxin-like"/>
    <property type="match status" value="1"/>
</dbReference>
<keyword evidence="8 18" id="KW-0201">Cytochrome c-type biogenesis</keyword>
<dbReference type="InterPro" id="IPR036929">
    <property type="entry name" value="DsbDN_sf"/>
</dbReference>
<proteinExistence type="inferred from homology"/>
<feature type="chain" id="PRO_5008995412" description="Thiol:disulfide interchange protein DsbD" evidence="18">
    <location>
        <begin position="19"/>
        <end position="588"/>
    </location>
</feature>
<keyword evidence="7 18" id="KW-0732">Signal</keyword>
<organism evidence="20 21">
    <name type="scientific">Pseudoalteromonas phenolica</name>
    <dbReference type="NCBI Taxonomy" id="161398"/>
    <lineage>
        <taxon>Bacteria</taxon>
        <taxon>Pseudomonadati</taxon>
        <taxon>Pseudomonadota</taxon>
        <taxon>Gammaproteobacteria</taxon>
        <taxon>Alteromonadales</taxon>
        <taxon>Pseudoalteromonadaceae</taxon>
        <taxon>Pseudoalteromonas</taxon>
    </lineage>
</organism>
<dbReference type="Pfam" id="PF11412">
    <property type="entry name" value="DsbD_N"/>
    <property type="match status" value="1"/>
</dbReference>
<name>A0A0S2JXB8_9GAMM</name>
<dbReference type="InterPro" id="IPR028250">
    <property type="entry name" value="DsbDN"/>
</dbReference>
<keyword evidence="13 18" id="KW-0472">Membrane</keyword>
<dbReference type="NCBIfam" id="NF001419">
    <property type="entry name" value="PRK00293.1"/>
    <property type="match status" value="1"/>
</dbReference>
<comment type="catalytic activity">
    <reaction evidence="16 18">
        <text>[protein]-dithiol + NAD(+) = [protein]-disulfide + NADH + H(+)</text>
        <dbReference type="Rhea" id="RHEA:18749"/>
        <dbReference type="Rhea" id="RHEA-COMP:10593"/>
        <dbReference type="Rhea" id="RHEA-COMP:10594"/>
        <dbReference type="ChEBI" id="CHEBI:15378"/>
        <dbReference type="ChEBI" id="CHEBI:29950"/>
        <dbReference type="ChEBI" id="CHEBI:50058"/>
        <dbReference type="ChEBI" id="CHEBI:57540"/>
        <dbReference type="ChEBI" id="CHEBI:57945"/>
        <dbReference type="EC" id="1.8.1.8"/>
    </reaction>
</comment>
<dbReference type="PATRIC" id="fig|161398.10.peg.242"/>
<keyword evidence="10 18" id="KW-1133">Transmembrane helix</keyword>
<dbReference type="EMBL" id="CP013187">
    <property type="protein sequence ID" value="ALO40762.1"/>
    <property type="molecule type" value="Genomic_DNA"/>
</dbReference>
<evidence type="ECO:0000256" key="15">
    <source>
        <dbReference type="ARBA" id="ARBA00023284"/>
    </source>
</evidence>
<evidence type="ECO:0000256" key="16">
    <source>
        <dbReference type="ARBA" id="ARBA00047388"/>
    </source>
</evidence>
<dbReference type="PROSITE" id="PS51352">
    <property type="entry name" value="THIOREDOXIN_2"/>
    <property type="match status" value="1"/>
</dbReference>
<dbReference type="KEGG" id="pphe:PP2015_235"/>
<evidence type="ECO:0000256" key="17">
    <source>
        <dbReference type="ARBA" id="ARBA00047804"/>
    </source>
</evidence>
<comment type="subcellular location">
    <subcellularLocation>
        <location evidence="1 18">Cell inner membrane</location>
        <topology evidence="1 18">Multi-pass membrane protein</topology>
    </subcellularLocation>
</comment>
<dbReference type="Pfam" id="PF13899">
    <property type="entry name" value="Thioredoxin_7"/>
    <property type="match status" value="1"/>
</dbReference>
<keyword evidence="11 18" id="KW-0560">Oxidoreductase</keyword>
<evidence type="ECO:0000256" key="10">
    <source>
        <dbReference type="ARBA" id="ARBA00022989"/>
    </source>
</evidence>
<dbReference type="GO" id="GO:0045454">
    <property type="term" value="P:cell redox homeostasis"/>
    <property type="evidence" value="ECO:0007669"/>
    <property type="project" value="TreeGrafter"/>
</dbReference>
<feature type="disulfide bond" description="Redox-active" evidence="18">
    <location>
        <begin position="500"/>
        <end position="503"/>
    </location>
</feature>
<evidence type="ECO:0000256" key="13">
    <source>
        <dbReference type="ARBA" id="ARBA00023136"/>
    </source>
</evidence>
<dbReference type="HAMAP" id="MF_00399">
    <property type="entry name" value="DbsD"/>
    <property type="match status" value="1"/>
</dbReference>
<dbReference type="GO" id="GO:0017004">
    <property type="term" value="P:cytochrome complex assembly"/>
    <property type="evidence" value="ECO:0007669"/>
    <property type="project" value="UniProtKB-UniRule"/>
</dbReference>
<keyword evidence="21" id="KW-1185">Reference proteome</keyword>
<feature type="transmembrane region" description="Helical" evidence="18">
    <location>
        <begin position="431"/>
        <end position="451"/>
    </location>
</feature>
<dbReference type="InterPro" id="IPR017937">
    <property type="entry name" value="Thioredoxin_CS"/>
</dbReference>
<dbReference type="InterPro" id="IPR035671">
    <property type="entry name" value="DsbD_gamma"/>
</dbReference>
<dbReference type="InterPro" id="IPR013766">
    <property type="entry name" value="Thioredoxin_domain"/>
</dbReference>
<evidence type="ECO:0000256" key="4">
    <source>
        <dbReference type="ARBA" id="ARBA00022475"/>
    </source>
</evidence>
<dbReference type="SUPFAM" id="SSF74863">
    <property type="entry name" value="Thiol:disulfide interchange protein DsbD, N-terminal domain (DsbD-alpha)"/>
    <property type="match status" value="1"/>
</dbReference>
<feature type="transmembrane region" description="Helical" evidence="18">
    <location>
        <begin position="401"/>
        <end position="419"/>
    </location>
</feature>
<dbReference type="RefSeq" id="WP_058028545.1">
    <property type="nucleotide sequence ID" value="NZ_CP013187.1"/>
</dbReference>
<comment type="catalytic activity">
    <reaction evidence="17 18">
        <text>[protein]-dithiol + NADP(+) = [protein]-disulfide + NADPH + H(+)</text>
        <dbReference type="Rhea" id="RHEA:18753"/>
        <dbReference type="Rhea" id="RHEA-COMP:10593"/>
        <dbReference type="Rhea" id="RHEA-COMP:10594"/>
        <dbReference type="ChEBI" id="CHEBI:15378"/>
        <dbReference type="ChEBI" id="CHEBI:29950"/>
        <dbReference type="ChEBI" id="CHEBI:50058"/>
        <dbReference type="ChEBI" id="CHEBI:57783"/>
        <dbReference type="ChEBI" id="CHEBI:58349"/>
        <dbReference type="EC" id="1.8.1.8"/>
    </reaction>
</comment>
<dbReference type="OrthoDB" id="9803176at2"/>
<evidence type="ECO:0000256" key="18">
    <source>
        <dbReference type="HAMAP-Rule" id="MF_00399"/>
    </source>
</evidence>
<dbReference type="GO" id="GO:0009055">
    <property type="term" value="F:electron transfer activity"/>
    <property type="evidence" value="ECO:0007669"/>
    <property type="project" value="UniProtKB-UniRule"/>
</dbReference>
<evidence type="ECO:0000256" key="14">
    <source>
        <dbReference type="ARBA" id="ARBA00023157"/>
    </source>
</evidence>
<keyword evidence="9 18" id="KW-0249">Electron transport</keyword>
<feature type="transmembrane region" description="Helical" evidence="18">
    <location>
        <begin position="337"/>
        <end position="358"/>
    </location>
</feature>
<dbReference type="EC" id="1.8.1.8" evidence="18"/>
<feature type="transmembrane region" description="Helical" evidence="18">
    <location>
        <begin position="299"/>
        <end position="317"/>
    </location>
</feature>
<protein>
    <recommendedName>
        <fullName evidence="18">Thiol:disulfide interchange protein DsbD</fullName>
        <ecNumber evidence="18">1.8.1.8</ecNumber>
    </recommendedName>
    <alternativeName>
        <fullName evidence="18">Protein-disulfide reductase</fullName>
        <shortName evidence="18">Disulfide reductase</shortName>
    </alternativeName>
</protein>
<keyword evidence="3 18" id="KW-0813">Transport</keyword>
<feature type="transmembrane region" description="Helical" evidence="18">
    <location>
        <begin position="183"/>
        <end position="210"/>
    </location>
</feature>
<evidence type="ECO:0000256" key="8">
    <source>
        <dbReference type="ARBA" id="ARBA00022748"/>
    </source>
</evidence>
<dbReference type="GO" id="GO:0047134">
    <property type="term" value="F:protein-disulfide reductase [NAD(P)H] activity"/>
    <property type="evidence" value="ECO:0007669"/>
    <property type="project" value="UniProtKB-UniRule"/>
</dbReference>
<dbReference type="PANTHER" id="PTHR32234:SF0">
    <property type="entry name" value="THIOL:DISULFIDE INTERCHANGE PROTEIN DSBD"/>
    <property type="match status" value="1"/>
</dbReference>
<keyword evidence="15 18" id="KW-0676">Redox-active center</keyword>
<reference evidence="20 21" key="1">
    <citation type="submission" date="2015-11" db="EMBL/GenBank/DDBJ databases">
        <authorList>
            <person name="Zhang Y."/>
            <person name="Guo Z."/>
        </authorList>
    </citation>
    <scope>NUCLEOTIDE SEQUENCE [LARGE SCALE GENOMIC DNA]</scope>
    <source>
        <strain evidence="20 21">KCTC 12086</strain>
    </source>
</reference>
<dbReference type="Gene3D" id="3.40.30.10">
    <property type="entry name" value="Glutaredoxin"/>
    <property type="match status" value="1"/>
</dbReference>
<evidence type="ECO:0000256" key="9">
    <source>
        <dbReference type="ARBA" id="ARBA00022982"/>
    </source>
</evidence>
<keyword evidence="5 18" id="KW-0997">Cell inner membrane</keyword>
<dbReference type="InterPro" id="IPR022910">
    <property type="entry name" value="Thiol_diS_interchange_DbsD"/>
</dbReference>
<evidence type="ECO:0000256" key="6">
    <source>
        <dbReference type="ARBA" id="ARBA00022692"/>
    </source>
</evidence>
<comment type="similarity">
    <text evidence="2 18">Belongs to the thioredoxin family. DsbD subfamily.</text>
</comment>
<dbReference type="CDD" id="cd02953">
    <property type="entry name" value="DsbDgamma"/>
    <property type="match status" value="1"/>
</dbReference>
<feature type="disulfide bond" description="Redox-active" evidence="18">
    <location>
        <begin position="127"/>
        <end position="133"/>
    </location>
</feature>
<comment type="caution">
    <text evidence="18">Lacks conserved residue(s) required for the propagation of feature annotation.</text>
</comment>
<dbReference type="PROSITE" id="PS00194">
    <property type="entry name" value="THIOREDOXIN_1"/>
    <property type="match status" value="1"/>
</dbReference>
<evidence type="ECO:0000256" key="7">
    <source>
        <dbReference type="ARBA" id="ARBA00022729"/>
    </source>
</evidence>
<evidence type="ECO:0000259" key="19">
    <source>
        <dbReference type="PROSITE" id="PS51352"/>
    </source>
</evidence>
<feature type="signal peptide" evidence="18">
    <location>
        <begin position="1"/>
        <end position="18"/>
    </location>
</feature>
<comment type="function">
    <text evidence="18">Required to facilitate the formation of correct disulfide bonds in some periplasmic proteins and for the assembly of the periplasmic c-type cytochromes. Acts by transferring electrons from cytoplasmic thioredoxin to the periplasm. This transfer involves a cascade of disulfide bond formation and reduction steps.</text>
</comment>
<evidence type="ECO:0000256" key="3">
    <source>
        <dbReference type="ARBA" id="ARBA00022448"/>
    </source>
</evidence>
<keyword evidence="4 18" id="KW-1003">Cell membrane</keyword>
<evidence type="ECO:0000256" key="2">
    <source>
        <dbReference type="ARBA" id="ARBA00007241"/>
    </source>
</evidence>